<reference evidence="2" key="1">
    <citation type="submission" date="2016-11" db="UniProtKB">
        <authorList>
            <consortium name="WormBaseParasite"/>
        </authorList>
    </citation>
    <scope>IDENTIFICATION</scope>
</reference>
<organism evidence="1 2">
    <name type="scientific">Heterorhabditis bacteriophora</name>
    <name type="common">Entomopathogenic nematode worm</name>
    <dbReference type="NCBI Taxonomy" id="37862"/>
    <lineage>
        <taxon>Eukaryota</taxon>
        <taxon>Metazoa</taxon>
        <taxon>Ecdysozoa</taxon>
        <taxon>Nematoda</taxon>
        <taxon>Chromadorea</taxon>
        <taxon>Rhabditida</taxon>
        <taxon>Rhabditina</taxon>
        <taxon>Rhabditomorpha</taxon>
        <taxon>Strongyloidea</taxon>
        <taxon>Heterorhabditidae</taxon>
        <taxon>Heterorhabditis</taxon>
    </lineage>
</organism>
<evidence type="ECO:0000313" key="1">
    <source>
        <dbReference type="Proteomes" id="UP000095283"/>
    </source>
</evidence>
<accession>A0A1I7WUK4</accession>
<dbReference type="Proteomes" id="UP000095283">
    <property type="component" value="Unplaced"/>
</dbReference>
<proteinExistence type="predicted"/>
<dbReference type="WBParaSite" id="Hba_08879">
    <property type="protein sequence ID" value="Hba_08879"/>
    <property type="gene ID" value="Hba_08879"/>
</dbReference>
<name>A0A1I7WUK4_HETBA</name>
<protein>
    <submittedName>
        <fullName evidence="2">Uncharacterized protein</fullName>
    </submittedName>
</protein>
<dbReference type="AlphaFoldDB" id="A0A1I7WUK4"/>
<sequence>MKCMVMCPGNDSLVDLEVLPRFHGILWLISYKMGVVQFHEWFIGKALNSNPTGDKSSSISTEAESLTVSTADIAADGCMLGSEPEPPLLSRIVGILPPPPPRAISTALLQGPISQKGLTKNLPLPDTRNKYREIPFKDRQALNINSRLNTAQLLCFSQIFSRTPLEKARHLDNLPSYQVKFINASLFLIYLSFK</sequence>
<evidence type="ECO:0000313" key="2">
    <source>
        <dbReference type="WBParaSite" id="Hba_08879"/>
    </source>
</evidence>
<keyword evidence="1" id="KW-1185">Reference proteome</keyword>